<feature type="chain" id="PRO_5021845807" description="DUF1579 domain-containing protein" evidence="1">
    <location>
        <begin position="21"/>
        <end position="201"/>
    </location>
</feature>
<comment type="caution">
    <text evidence="2">The sequence shown here is derived from an EMBL/GenBank/DDBJ whole genome shotgun (WGS) entry which is preliminary data.</text>
</comment>
<gene>
    <name evidence="2" type="ORF">RSO01_21210</name>
</gene>
<dbReference type="Proteomes" id="UP000321058">
    <property type="component" value="Unassembled WGS sequence"/>
</dbReference>
<protein>
    <recommendedName>
        <fullName evidence="4">DUF1579 domain-containing protein</fullName>
    </recommendedName>
</protein>
<evidence type="ECO:0008006" key="4">
    <source>
        <dbReference type="Google" id="ProtNLM"/>
    </source>
</evidence>
<dbReference type="EMBL" id="BKAJ01000033">
    <property type="protein sequence ID" value="GEP54955.1"/>
    <property type="molecule type" value="Genomic_DNA"/>
</dbReference>
<organism evidence="2 3">
    <name type="scientific">Reyranella soli</name>
    <dbReference type="NCBI Taxonomy" id="1230389"/>
    <lineage>
        <taxon>Bacteria</taxon>
        <taxon>Pseudomonadati</taxon>
        <taxon>Pseudomonadota</taxon>
        <taxon>Alphaproteobacteria</taxon>
        <taxon>Hyphomicrobiales</taxon>
        <taxon>Reyranellaceae</taxon>
        <taxon>Reyranella</taxon>
    </lineage>
</organism>
<keyword evidence="3" id="KW-1185">Reference proteome</keyword>
<evidence type="ECO:0000256" key="1">
    <source>
        <dbReference type="SAM" id="SignalP"/>
    </source>
</evidence>
<sequence>MSWKWFAALAAVLLPSDAAAESRRLCDMPLTWSYVEPASAVPARYQGLMGLWTGSISFSGSSESTRMCLAVAIHEVKVDGQAKAAFSWNMGDGNESANMVSKGVAPVWWAHTAVLVPEKGEQLVFAADAPYRGRWYRYVLDFPSKQTPDTMTGYLYASRQGSATDRSPAAWMNTVEAHRVTLRRMKDSLPPLPAPGVAERK</sequence>
<proteinExistence type="predicted"/>
<keyword evidence="1" id="KW-0732">Signal</keyword>
<dbReference type="AlphaFoldDB" id="A0A512N7J5"/>
<accession>A0A512N7J5</accession>
<evidence type="ECO:0000313" key="2">
    <source>
        <dbReference type="EMBL" id="GEP54955.1"/>
    </source>
</evidence>
<name>A0A512N7J5_9HYPH</name>
<feature type="signal peptide" evidence="1">
    <location>
        <begin position="1"/>
        <end position="20"/>
    </location>
</feature>
<reference evidence="2 3" key="1">
    <citation type="submission" date="2019-07" db="EMBL/GenBank/DDBJ databases">
        <title>Whole genome shotgun sequence of Reyranella soli NBRC 108950.</title>
        <authorList>
            <person name="Hosoyama A."/>
            <person name="Uohara A."/>
            <person name="Ohji S."/>
            <person name="Ichikawa N."/>
        </authorList>
    </citation>
    <scope>NUCLEOTIDE SEQUENCE [LARGE SCALE GENOMIC DNA]</scope>
    <source>
        <strain evidence="2 3">NBRC 108950</strain>
    </source>
</reference>
<evidence type="ECO:0000313" key="3">
    <source>
        <dbReference type="Proteomes" id="UP000321058"/>
    </source>
</evidence>